<reference evidence="1 2" key="1">
    <citation type="submission" date="2023-07" db="EMBL/GenBank/DDBJ databases">
        <title>Genomic Encyclopedia of Type Strains, Phase IV (KMG-IV): sequencing the most valuable type-strain genomes for metagenomic binning, comparative biology and taxonomic classification.</title>
        <authorList>
            <person name="Goeker M."/>
        </authorList>
    </citation>
    <scope>NUCLEOTIDE SEQUENCE [LARGE SCALE GENOMIC DNA]</scope>
    <source>
        <strain evidence="1 2">DSM 12396</strain>
    </source>
</reference>
<dbReference type="EMBL" id="JAUSUX010000028">
    <property type="protein sequence ID" value="MDQ0287518.1"/>
    <property type="molecule type" value="Genomic_DNA"/>
</dbReference>
<evidence type="ECO:0000313" key="2">
    <source>
        <dbReference type="Proteomes" id="UP001225644"/>
    </source>
</evidence>
<gene>
    <name evidence="1" type="ORF">J2Z49_002646</name>
</gene>
<name>A0ABU0B466_9FIRM</name>
<keyword evidence="2" id="KW-1185">Reference proteome</keyword>
<organism evidence="1 2">
    <name type="scientific">Desulfofundulus luciae</name>
    <dbReference type="NCBI Taxonomy" id="74702"/>
    <lineage>
        <taxon>Bacteria</taxon>
        <taxon>Bacillati</taxon>
        <taxon>Bacillota</taxon>
        <taxon>Clostridia</taxon>
        <taxon>Eubacteriales</taxon>
        <taxon>Peptococcaceae</taxon>
        <taxon>Desulfofundulus</taxon>
    </lineage>
</organism>
<sequence length="116" mass="12671">MFGRKKENGINWEEKIKPDAAEEKAEEKMEIEEQAPKAVLPGKAASEAAKALDGIKALIESLQVTDEATWAEVEEKGRKALGSLVKMESALETALGASREARAVLEEFMTAVGERR</sequence>
<proteinExistence type="predicted"/>
<accession>A0ABU0B466</accession>
<comment type="caution">
    <text evidence="1">The sequence shown here is derived from an EMBL/GenBank/DDBJ whole genome shotgun (WGS) entry which is preliminary data.</text>
</comment>
<dbReference type="RefSeq" id="WP_307403360.1">
    <property type="nucleotide sequence ID" value="NZ_JAUSUX010000028.1"/>
</dbReference>
<dbReference type="Proteomes" id="UP001225644">
    <property type="component" value="Unassembled WGS sequence"/>
</dbReference>
<evidence type="ECO:0000313" key="1">
    <source>
        <dbReference type="EMBL" id="MDQ0287518.1"/>
    </source>
</evidence>
<evidence type="ECO:0008006" key="3">
    <source>
        <dbReference type="Google" id="ProtNLM"/>
    </source>
</evidence>
<protein>
    <recommendedName>
        <fullName evidence="3">Signal recognition particle-docking protein FtsY</fullName>
    </recommendedName>
</protein>